<evidence type="ECO:0000313" key="2">
    <source>
        <dbReference type="Proteomes" id="UP000236959"/>
    </source>
</evidence>
<sequence>MNSWAERLMSMISLLERLVRQKHQQTSAGMNVEQEQELRAQYRAHDLKQAQILEDFLKNLK</sequence>
<dbReference type="Proteomes" id="UP000236959">
    <property type="component" value="Unassembled WGS sequence"/>
</dbReference>
<evidence type="ECO:0000313" key="1">
    <source>
        <dbReference type="EMBL" id="POF34344.1"/>
    </source>
</evidence>
<gene>
    <name evidence="1" type="ORF">CLV41_101798</name>
</gene>
<dbReference type="RefSeq" id="WP_146048493.1">
    <property type="nucleotide sequence ID" value="NZ_PPCN01000001.1"/>
</dbReference>
<organism evidence="1 2">
    <name type="scientific">Roseibium marinum</name>
    <dbReference type="NCBI Taxonomy" id="281252"/>
    <lineage>
        <taxon>Bacteria</taxon>
        <taxon>Pseudomonadati</taxon>
        <taxon>Pseudomonadota</taxon>
        <taxon>Alphaproteobacteria</taxon>
        <taxon>Hyphomicrobiales</taxon>
        <taxon>Stappiaceae</taxon>
        <taxon>Roseibium</taxon>
    </lineage>
</organism>
<dbReference type="EMBL" id="PPCN01000001">
    <property type="protein sequence ID" value="POF34344.1"/>
    <property type="molecule type" value="Genomic_DNA"/>
</dbReference>
<accession>A0A2S3V2Y8</accession>
<protein>
    <submittedName>
        <fullName evidence="1">Uncharacterized protein</fullName>
    </submittedName>
</protein>
<keyword evidence="2" id="KW-1185">Reference proteome</keyword>
<proteinExistence type="predicted"/>
<name>A0A2S3V2Y8_9HYPH</name>
<reference evidence="1 2" key="1">
    <citation type="submission" date="2018-01" db="EMBL/GenBank/DDBJ databases">
        <title>Genomic Encyclopedia of Archaeal and Bacterial Type Strains, Phase II (KMG-II): from individual species to whole genera.</title>
        <authorList>
            <person name="Goeker M."/>
        </authorList>
    </citation>
    <scope>NUCLEOTIDE SEQUENCE [LARGE SCALE GENOMIC DNA]</scope>
    <source>
        <strain evidence="1 2">DSM 17023</strain>
    </source>
</reference>
<dbReference type="AlphaFoldDB" id="A0A2S3V2Y8"/>
<comment type="caution">
    <text evidence="1">The sequence shown here is derived from an EMBL/GenBank/DDBJ whole genome shotgun (WGS) entry which is preliminary data.</text>
</comment>